<dbReference type="EMBL" id="CVRI01000040">
    <property type="protein sequence ID" value="CRK94767.1"/>
    <property type="molecule type" value="Genomic_DNA"/>
</dbReference>
<gene>
    <name evidence="2" type="ORF">CLUMA_CG008261</name>
</gene>
<reference evidence="2 3" key="1">
    <citation type="submission" date="2015-04" db="EMBL/GenBank/DDBJ databases">
        <authorList>
            <person name="Syromyatnikov M.Y."/>
            <person name="Popov V.N."/>
        </authorList>
    </citation>
    <scope>NUCLEOTIDE SEQUENCE [LARGE SCALE GENOMIC DNA]</scope>
</reference>
<evidence type="ECO:0000256" key="1">
    <source>
        <dbReference type="SAM" id="Phobius"/>
    </source>
</evidence>
<dbReference type="AlphaFoldDB" id="A0A1J1I354"/>
<keyword evidence="1" id="KW-0812">Transmembrane</keyword>
<evidence type="ECO:0000313" key="2">
    <source>
        <dbReference type="EMBL" id="CRK94767.1"/>
    </source>
</evidence>
<evidence type="ECO:0000313" key="3">
    <source>
        <dbReference type="Proteomes" id="UP000183832"/>
    </source>
</evidence>
<keyword evidence="1" id="KW-1133">Transmembrane helix</keyword>
<keyword evidence="1" id="KW-0472">Membrane</keyword>
<sequence>MASTDACYAFENVNDVSFLSCYLWLFLVLRLFKAHYISFHLNMSNNGNYLLLKNGFPEIK</sequence>
<organism evidence="2 3">
    <name type="scientific">Clunio marinus</name>
    <dbReference type="NCBI Taxonomy" id="568069"/>
    <lineage>
        <taxon>Eukaryota</taxon>
        <taxon>Metazoa</taxon>
        <taxon>Ecdysozoa</taxon>
        <taxon>Arthropoda</taxon>
        <taxon>Hexapoda</taxon>
        <taxon>Insecta</taxon>
        <taxon>Pterygota</taxon>
        <taxon>Neoptera</taxon>
        <taxon>Endopterygota</taxon>
        <taxon>Diptera</taxon>
        <taxon>Nematocera</taxon>
        <taxon>Chironomoidea</taxon>
        <taxon>Chironomidae</taxon>
        <taxon>Clunio</taxon>
    </lineage>
</organism>
<feature type="transmembrane region" description="Helical" evidence="1">
    <location>
        <begin position="16"/>
        <end position="32"/>
    </location>
</feature>
<protein>
    <submittedName>
        <fullName evidence="2">CLUMA_CG008261, isoform A</fullName>
    </submittedName>
</protein>
<name>A0A1J1I354_9DIPT</name>
<keyword evidence="3" id="KW-1185">Reference proteome</keyword>
<dbReference type="Proteomes" id="UP000183832">
    <property type="component" value="Unassembled WGS sequence"/>
</dbReference>
<accession>A0A1J1I354</accession>
<proteinExistence type="predicted"/>